<dbReference type="PRINTS" id="PR00109">
    <property type="entry name" value="TYRKINASE"/>
</dbReference>
<dbReference type="Pfam" id="PF07714">
    <property type="entry name" value="PK_Tyr_Ser-Thr"/>
    <property type="match status" value="1"/>
</dbReference>
<dbReference type="InterPro" id="IPR000719">
    <property type="entry name" value="Prot_kinase_dom"/>
</dbReference>
<dbReference type="Gene3D" id="1.10.510.10">
    <property type="entry name" value="Transferase(Phosphotransferase) domain 1"/>
    <property type="match status" value="1"/>
</dbReference>
<dbReference type="InterPro" id="IPR051681">
    <property type="entry name" value="Ser/Thr_Kinases-Pseudokinases"/>
</dbReference>
<keyword evidence="2" id="KW-0418">Kinase</keyword>
<sequence>MENTSEEWLDKAISDGNINFLEYNKFKNPMEIASGGFGKVFKYEWKDGEIIVAFKCLKFDKNLKENIIEDFINELKLLRRVDHHPNIIRFYGITKVDCSGYFNMVLQYADDGTLREYLKTNFTRLQWTDKLRIAKEIALGLSFLHDNNIIHRDLHSKNILIHKKKPKIADFGLSKLINEKTSMTSSSDCYGMLAYIEPQCFIIPKYRRDMKSDVYSFGVILWEISSGRPPFQFSDRFITISSISQGKKEIPIEGTPSQYIELYKKCWDNNPANRPESKLIPDILKQQILEKIQIEDQITDSTWDLSNNKCGLKYLNELIDILCNSNTLKYLNLECNNLGDEGKEEKHWQLHLVKTPR</sequence>
<comment type="caution">
    <text evidence="2">The sequence shown here is derived from an EMBL/GenBank/DDBJ whole genome shotgun (WGS) entry which is preliminary data.</text>
</comment>
<reference evidence="2 3" key="1">
    <citation type="journal article" date="2019" name="Environ. Microbiol.">
        <title>At the nexus of three kingdoms: the genome of the mycorrhizal fungus Gigaspora margarita provides insights into plant, endobacterial and fungal interactions.</title>
        <authorList>
            <person name="Venice F."/>
            <person name="Ghignone S."/>
            <person name="Salvioli di Fossalunga A."/>
            <person name="Amselem J."/>
            <person name="Novero M."/>
            <person name="Xianan X."/>
            <person name="Sedzielewska Toro K."/>
            <person name="Morin E."/>
            <person name="Lipzen A."/>
            <person name="Grigoriev I.V."/>
            <person name="Henrissat B."/>
            <person name="Martin F.M."/>
            <person name="Bonfante P."/>
        </authorList>
    </citation>
    <scope>NUCLEOTIDE SEQUENCE [LARGE SCALE GENOMIC DNA]</scope>
    <source>
        <strain evidence="2 3">BEG34</strain>
    </source>
</reference>
<evidence type="ECO:0000259" key="1">
    <source>
        <dbReference type="PROSITE" id="PS50011"/>
    </source>
</evidence>
<name>A0A8H4B2L0_GIGMA</name>
<evidence type="ECO:0000313" key="2">
    <source>
        <dbReference type="EMBL" id="KAF0554950.1"/>
    </source>
</evidence>
<keyword evidence="3" id="KW-1185">Reference proteome</keyword>
<dbReference type="AlphaFoldDB" id="A0A8H4B2L0"/>
<protein>
    <submittedName>
        <fullName evidence="2">Kinase-like protein</fullName>
    </submittedName>
</protein>
<dbReference type="GO" id="GO:0005524">
    <property type="term" value="F:ATP binding"/>
    <property type="evidence" value="ECO:0007669"/>
    <property type="project" value="InterPro"/>
</dbReference>
<dbReference type="Proteomes" id="UP000439903">
    <property type="component" value="Unassembled WGS sequence"/>
</dbReference>
<dbReference type="InterPro" id="IPR011009">
    <property type="entry name" value="Kinase-like_dom_sf"/>
</dbReference>
<keyword evidence="2" id="KW-0808">Transferase</keyword>
<dbReference type="InterPro" id="IPR001245">
    <property type="entry name" value="Ser-Thr/Tyr_kinase_cat_dom"/>
</dbReference>
<gene>
    <name evidence="2" type="ORF">F8M41_018310</name>
</gene>
<dbReference type="GO" id="GO:0004674">
    <property type="term" value="F:protein serine/threonine kinase activity"/>
    <property type="evidence" value="ECO:0007669"/>
    <property type="project" value="TreeGrafter"/>
</dbReference>
<dbReference type="PROSITE" id="PS50011">
    <property type="entry name" value="PROTEIN_KINASE_DOM"/>
    <property type="match status" value="1"/>
</dbReference>
<dbReference type="OrthoDB" id="6718656at2759"/>
<accession>A0A8H4B2L0</accession>
<dbReference type="SUPFAM" id="SSF56112">
    <property type="entry name" value="Protein kinase-like (PK-like)"/>
    <property type="match status" value="1"/>
</dbReference>
<dbReference type="SUPFAM" id="SSF52047">
    <property type="entry name" value="RNI-like"/>
    <property type="match status" value="1"/>
</dbReference>
<proteinExistence type="predicted"/>
<feature type="domain" description="Protein kinase" evidence="1">
    <location>
        <begin position="26"/>
        <end position="289"/>
    </location>
</feature>
<dbReference type="Gene3D" id="3.80.10.10">
    <property type="entry name" value="Ribonuclease Inhibitor"/>
    <property type="match status" value="1"/>
</dbReference>
<evidence type="ECO:0000313" key="3">
    <source>
        <dbReference type="Proteomes" id="UP000439903"/>
    </source>
</evidence>
<dbReference type="PANTHER" id="PTHR44329">
    <property type="entry name" value="SERINE/THREONINE-PROTEIN KINASE TNNI3K-RELATED"/>
    <property type="match status" value="1"/>
</dbReference>
<organism evidence="2 3">
    <name type="scientific">Gigaspora margarita</name>
    <dbReference type="NCBI Taxonomy" id="4874"/>
    <lineage>
        <taxon>Eukaryota</taxon>
        <taxon>Fungi</taxon>
        <taxon>Fungi incertae sedis</taxon>
        <taxon>Mucoromycota</taxon>
        <taxon>Glomeromycotina</taxon>
        <taxon>Glomeromycetes</taxon>
        <taxon>Diversisporales</taxon>
        <taxon>Gigasporaceae</taxon>
        <taxon>Gigaspora</taxon>
    </lineage>
</organism>
<dbReference type="InterPro" id="IPR032675">
    <property type="entry name" value="LRR_dom_sf"/>
</dbReference>
<dbReference type="EMBL" id="WTPW01000045">
    <property type="protein sequence ID" value="KAF0554950.1"/>
    <property type="molecule type" value="Genomic_DNA"/>
</dbReference>